<evidence type="ECO:0000313" key="3">
    <source>
        <dbReference type="EMBL" id="SOC55817.1"/>
    </source>
</evidence>
<dbReference type="PANTHER" id="PTHR36512">
    <property type="entry name" value="D-AMINOPEPTIDASE"/>
    <property type="match status" value="1"/>
</dbReference>
<feature type="compositionally biased region" description="Low complexity" evidence="2">
    <location>
        <begin position="225"/>
        <end position="239"/>
    </location>
</feature>
<keyword evidence="3" id="KW-0645">Protease</keyword>
<dbReference type="InterPro" id="IPR016117">
    <property type="entry name" value="ArgJ-like_dom_sf"/>
</dbReference>
<dbReference type="InterPro" id="IPR005321">
    <property type="entry name" value="Peptidase_S58_DmpA"/>
</dbReference>
<keyword evidence="4" id="KW-1185">Reference proteome</keyword>
<dbReference type="GO" id="GO:0004177">
    <property type="term" value="F:aminopeptidase activity"/>
    <property type="evidence" value="ECO:0007669"/>
    <property type="project" value="UniProtKB-KW"/>
</dbReference>
<name>A0A285VPJ3_9MICO</name>
<reference evidence="4" key="1">
    <citation type="submission" date="2017-08" db="EMBL/GenBank/DDBJ databases">
        <authorList>
            <person name="Varghese N."/>
            <person name="Submissions S."/>
        </authorList>
    </citation>
    <scope>NUCLEOTIDE SEQUENCE [LARGE SCALE GENOMIC DNA]</scope>
    <source>
        <strain evidence="4">USBA17B2</strain>
    </source>
</reference>
<evidence type="ECO:0000256" key="2">
    <source>
        <dbReference type="SAM" id="MobiDB-lite"/>
    </source>
</evidence>
<evidence type="ECO:0000256" key="1">
    <source>
        <dbReference type="ARBA" id="ARBA00007068"/>
    </source>
</evidence>
<keyword evidence="3" id="KW-0031">Aminopeptidase</keyword>
<dbReference type="Pfam" id="PF03576">
    <property type="entry name" value="Peptidase_S58"/>
    <property type="match status" value="1"/>
</dbReference>
<accession>A0A285VPJ3</accession>
<dbReference type="Proteomes" id="UP000219688">
    <property type="component" value="Unassembled WGS sequence"/>
</dbReference>
<feature type="region of interest" description="Disordered" evidence="2">
    <location>
        <begin position="200"/>
        <end position="247"/>
    </location>
</feature>
<protein>
    <submittedName>
        <fullName evidence="3">D-aminopeptidase</fullName>
    </submittedName>
</protein>
<comment type="similarity">
    <text evidence="1">Belongs to the peptidase S58 family.</text>
</comment>
<dbReference type="PANTHER" id="PTHR36512:SF3">
    <property type="entry name" value="BLR5678 PROTEIN"/>
    <property type="match status" value="1"/>
</dbReference>
<gene>
    <name evidence="3" type="ORF">SAMN05421879_10646</name>
</gene>
<evidence type="ECO:0000313" key="4">
    <source>
        <dbReference type="Proteomes" id="UP000219688"/>
    </source>
</evidence>
<dbReference type="EMBL" id="OBQK01000006">
    <property type="protein sequence ID" value="SOC55817.1"/>
    <property type="molecule type" value="Genomic_DNA"/>
</dbReference>
<dbReference type="SUPFAM" id="SSF56266">
    <property type="entry name" value="DmpA/ArgJ-like"/>
    <property type="match status" value="1"/>
</dbReference>
<sequence length="348" mass="35558">MGALTDVPGVRVAHVTLGGAGDAVRTGVTCVLPAARDLLAAPVTAAVHVVNGYGKPVGLAQVAELGEIETPLVLTSTLAVGAAHEGVVRHLLARHPDLGRPDTVNPVVLECNDGRLNDQRALAVRAEHVAEAIGLAEGRRDGHPVEEGSVGAGHGMVAFGWKGGIGTSSAAVEDGVWRATLGALVLTNMGRPEDLVVHGSRVGMPDADGQGAAGQGPAGQGAAGQGSAKQDAAARQGDGPDTDDAPADGSVIVLLATDAPLDARQLGRLARRAQNGLARTGVVTDHGSGELVVAWTTAQPRHRRDGPWLRPWFTAVADVVEEAVLSSLRHASPVTGRNGLVVERCPWL</sequence>
<dbReference type="Gene3D" id="3.60.70.12">
    <property type="entry name" value="L-amino peptidase D-ALA esterase/amidase"/>
    <property type="match status" value="1"/>
</dbReference>
<proteinExistence type="inferred from homology"/>
<feature type="compositionally biased region" description="Gly residues" evidence="2">
    <location>
        <begin position="211"/>
        <end position="224"/>
    </location>
</feature>
<dbReference type="AlphaFoldDB" id="A0A285VPJ3"/>
<organism evidence="3 4">
    <name type="scientific">Ornithinimicrobium cerasi</name>
    <dbReference type="NCBI Taxonomy" id="2248773"/>
    <lineage>
        <taxon>Bacteria</taxon>
        <taxon>Bacillati</taxon>
        <taxon>Actinomycetota</taxon>
        <taxon>Actinomycetes</taxon>
        <taxon>Micrococcales</taxon>
        <taxon>Ornithinimicrobiaceae</taxon>
        <taxon>Ornithinimicrobium</taxon>
    </lineage>
</organism>
<keyword evidence="3" id="KW-0378">Hydrolase</keyword>
<dbReference type="RefSeq" id="WP_097188211.1">
    <property type="nucleotide sequence ID" value="NZ_OBQK01000006.1"/>
</dbReference>